<evidence type="ECO:0000256" key="1">
    <source>
        <dbReference type="SAM" id="MobiDB-lite"/>
    </source>
</evidence>
<keyword evidence="4" id="KW-1185">Reference proteome</keyword>
<accession>A0ABW6TZB9</accession>
<dbReference type="Proteomes" id="UP001602123">
    <property type="component" value="Unassembled WGS sequence"/>
</dbReference>
<feature type="region of interest" description="Disordered" evidence="1">
    <location>
        <begin position="233"/>
        <end position="287"/>
    </location>
</feature>
<reference evidence="3 4" key="1">
    <citation type="submission" date="2024-10" db="EMBL/GenBank/DDBJ databases">
        <title>The Natural Products Discovery Center: Release of the First 8490 Sequenced Strains for Exploring Actinobacteria Biosynthetic Diversity.</title>
        <authorList>
            <person name="Kalkreuter E."/>
            <person name="Kautsar S.A."/>
            <person name="Yang D."/>
            <person name="Bader C.D."/>
            <person name="Teijaro C.N."/>
            <person name="Fluegel L."/>
            <person name="Davis C.M."/>
            <person name="Simpson J.R."/>
            <person name="Lauterbach L."/>
            <person name="Steele A.D."/>
            <person name="Gui C."/>
            <person name="Meng S."/>
            <person name="Li G."/>
            <person name="Viehrig K."/>
            <person name="Ye F."/>
            <person name="Su P."/>
            <person name="Kiefer A.F."/>
            <person name="Nichols A."/>
            <person name="Cepeda A.J."/>
            <person name="Yan W."/>
            <person name="Fan B."/>
            <person name="Jiang Y."/>
            <person name="Adhikari A."/>
            <person name="Zheng C.-J."/>
            <person name="Schuster L."/>
            <person name="Cowan T.M."/>
            <person name="Smanski M.J."/>
            <person name="Chevrette M.G."/>
            <person name="De Carvalho L.P.S."/>
            <person name="Shen B."/>
        </authorList>
    </citation>
    <scope>NUCLEOTIDE SEQUENCE [LARGE SCALE GENOMIC DNA]</scope>
    <source>
        <strain evidence="3 4">NPDC001650</strain>
    </source>
</reference>
<evidence type="ECO:0000313" key="3">
    <source>
        <dbReference type="EMBL" id="MFF4217943.1"/>
    </source>
</evidence>
<dbReference type="PROSITE" id="PS51257">
    <property type="entry name" value="PROKAR_LIPOPROTEIN"/>
    <property type="match status" value="1"/>
</dbReference>
<comment type="caution">
    <text evidence="3">The sequence shown here is derived from an EMBL/GenBank/DDBJ whole genome shotgun (WGS) entry which is preliminary data.</text>
</comment>
<keyword evidence="2" id="KW-0732">Signal</keyword>
<dbReference type="InterPro" id="IPR029046">
    <property type="entry name" value="LolA/LolB/LppX"/>
</dbReference>
<feature type="compositionally biased region" description="Basic and acidic residues" evidence="1">
    <location>
        <begin position="233"/>
        <end position="251"/>
    </location>
</feature>
<evidence type="ECO:0000256" key="2">
    <source>
        <dbReference type="SAM" id="SignalP"/>
    </source>
</evidence>
<sequence length="287" mass="29933">MKAIRKSVVAATGMALALSLAACGGGSGGAGGGKLAGSGGGKSDNGADKALKAADPAATLKAAAAKGAKQNTYRMKGTRRNEGSDYTTQSAVQVKPDASDGKDVGPKTADTPDGVSHVIKVDDKMYINSARVPGKKWWTLDLKGAKGRDASEPFVLMTSALATAKDVRNAGVETVGGRRAARFEGTVVRSELAAYKGDAMNEKDRDLYAKDVKEEGLDKITISVWVDKDGVIAKTEESGKGSKGEYRRTDEYSDFGADLKIQPPPAADTASEKEAMEAAMKQPDNKL</sequence>
<feature type="region of interest" description="Disordered" evidence="1">
    <location>
        <begin position="65"/>
        <end position="115"/>
    </location>
</feature>
<evidence type="ECO:0000313" key="4">
    <source>
        <dbReference type="Proteomes" id="UP001602123"/>
    </source>
</evidence>
<gene>
    <name evidence="3" type="ORF">ACFYZM_16905</name>
</gene>
<dbReference type="Gene3D" id="2.50.20.20">
    <property type="match status" value="1"/>
</dbReference>
<proteinExistence type="predicted"/>
<dbReference type="RefSeq" id="WP_388627736.1">
    <property type="nucleotide sequence ID" value="NZ_JBIAUT010000005.1"/>
</dbReference>
<protein>
    <recommendedName>
        <fullName evidence="5">Lipoprotein</fullName>
    </recommendedName>
</protein>
<feature type="compositionally biased region" description="Gly residues" evidence="1">
    <location>
        <begin position="28"/>
        <end position="43"/>
    </location>
</feature>
<organism evidence="3 4">
    <name type="scientific">Streptomyces nondiastaticus</name>
    <dbReference type="NCBI Taxonomy" id="3154512"/>
    <lineage>
        <taxon>Bacteria</taxon>
        <taxon>Bacillati</taxon>
        <taxon>Actinomycetota</taxon>
        <taxon>Actinomycetes</taxon>
        <taxon>Kitasatosporales</taxon>
        <taxon>Streptomycetaceae</taxon>
        <taxon>Streptomyces</taxon>
    </lineage>
</organism>
<evidence type="ECO:0008006" key="5">
    <source>
        <dbReference type="Google" id="ProtNLM"/>
    </source>
</evidence>
<feature type="signal peptide" evidence="2">
    <location>
        <begin position="1"/>
        <end position="21"/>
    </location>
</feature>
<feature type="region of interest" description="Disordered" evidence="1">
    <location>
        <begin position="28"/>
        <end position="49"/>
    </location>
</feature>
<dbReference type="SUPFAM" id="SSF89392">
    <property type="entry name" value="Prokaryotic lipoproteins and lipoprotein localization factors"/>
    <property type="match status" value="1"/>
</dbReference>
<feature type="chain" id="PRO_5047542486" description="Lipoprotein" evidence="2">
    <location>
        <begin position="22"/>
        <end position="287"/>
    </location>
</feature>
<dbReference type="EMBL" id="JBIAUT010000005">
    <property type="protein sequence ID" value="MFF4217943.1"/>
    <property type="molecule type" value="Genomic_DNA"/>
</dbReference>
<name>A0ABW6TZB9_9ACTN</name>